<evidence type="ECO:0000256" key="9">
    <source>
        <dbReference type="ARBA" id="ARBA00023132"/>
    </source>
</evidence>
<evidence type="ECO:0000256" key="8">
    <source>
        <dbReference type="ARBA" id="ARBA00023010"/>
    </source>
</evidence>
<accession>A0A1X2HH97</accession>
<gene>
    <name evidence="12" type="ORF">BCR42DRAFT_430329</name>
</gene>
<keyword evidence="8" id="KW-0811">Translocation</keyword>
<comment type="caution">
    <text evidence="12">The sequence shown here is derived from an EMBL/GenBank/DDBJ whole genome shotgun (WGS) entry which is preliminary data.</text>
</comment>
<feature type="repeat" description="WD" evidence="11">
    <location>
        <begin position="208"/>
        <end position="243"/>
    </location>
</feature>
<comment type="subcellular location">
    <subcellularLocation>
        <location evidence="1">Nucleus</location>
        <location evidence="1">Nuclear pore complex</location>
    </subcellularLocation>
</comment>
<keyword evidence="5" id="KW-0677">Repeat</keyword>
<keyword evidence="7" id="KW-0653">Protein transport</keyword>
<dbReference type="GO" id="GO:0032527">
    <property type="term" value="P:protein exit from endoplasmic reticulum"/>
    <property type="evidence" value="ECO:0007669"/>
    <property type="project" value="TreeGrafter"/>
</dbReference>
<evidence type="ECO:0000256" key="5">
    <source>
        <dbReference type="ARBA" id="ARBA00022737"/>
    </source>
</evidence>
<keyword evidence="13" id="KW-1185">Reference proteome</keyword>
<evidence type="ECO:0000256" key="10">
    <source>
        <dbReference type="ARBA" id="ARBA00023242"/>
    </source>
</evidence>
<comment type="similarity">
    <text evidence="2">Belongs to the WD repeat SEC13 family.</text>
</comment>
<dbReference type="GO" id="GO:0031080">
    <property type="term" value="C:nuclear pore outer ring"/>
    <property type="evidence" value="ECO:0007669"/>
    <property type="project" value="TreeGrafter"/>
</dbReference>
<dbReference type="FunFam" id="2.130.10.10:FF:000017">
    <property type="entry name" value="SEC13 homolog (S. cerevisiae)"/>
    <property type="match status" value="1"/>
</dbReference>
<dbReference type="InterPro" id="IPR001680">
    <property type="entry name" value="WD40_rpt"/>
</dbReference>
<dbReference type="SUPFAM" id="SSF50978">
    <property type="entry name" value="WD40 repeat-like"/>
    <property type="match status" value="1"/>
</dbReference>
<dbReference type="Gene3D" id="2.130.10.10">
    <property type="entry name" value="YVTN repeat-like/Quinoprotein amine dehydrogenase"/>
    <property type="match status" value="1"/>
</dbReference>
<dbReference type="STRING" id="90262.A0A1X2HH97"/>
<dbReference type="AlphaFoldDB" id="A0A1X2HH97"/>
<dbReference type="PANTHER" id="PTHR11024:SF2">
    <property type="entry name" value="PROTEIN SEC13 HOMOLOG"/>
    <property type="match status" value="1"/>
</dbReference>
<keyword evidence="6" id="KW-0509">mRNA transport</keyword>
<sequence length="307" mass="34182">MAQTATQTIETHHEDMIHDAQLDYYSRRLATASSDSTIKIFDVEGDSQRLLDTLSGHEAPVWQVSWAHPKFGNILASCSYDGRVFIWKEQNNVWTKIKEHTIHTASVNSVSWAPHELGAILACASSDGKVSVLEYRDDGSWETFVIDAHGIGCNAVTWAPAAVPGSLIHANGGNLNVMKKLVSAGCDNLIKIWTWRDDSKSWQEEDTLDGHSDWVRDVAWAPNVGLPKSYLASCSQDKSVLIWTQDAPGSKWVKKNLNDKFPDVVWRVSWSLSGNVLAVSCGDNKVTLWKEDTKGDWNCIQELEENA</sequence>
<feature type="repeat" description="WD" evidence="11">
    <location>
        <begin position="54"/>
        <end position="88"/>
    </location>
</feature>
<dbReference type="GO" id="GO:0006606">
    <property type="term" value="P:protein import into nucleus"/>
    <property type="evidence" value="ECO:0007669"/>
    <property type="project" value="TreeGrafter"/>
</dbReference>
<dbReference type="GO" id="GO:0090114">
    <property type="term" value="P:COPII-coated vesicle budding"/>
    <property type="evidence" value="ECO:0007669"/>
    <property type="project" value="TreeGrafter"/>
</dbReference>
<dbReference type="PROSITE" id="PS50082">
    <property type="entry name" value="WD_REPEATS_2"/>
    <property type="match status" value="2"/>
</dbReference>
<dbReference type="GO" id="GO:0030127">
    <property type="term" value="C:COPII vesicle coat"/>
    <property type="evidence" value="ECO:0007669"/>
    <property type="project" value="TreeGrafter"/>
</dbReference>
<proteinExistence type="inferred from homology"/>
<evidence type="ECO:0000256" key="4">
    <source>
        <dbReference type="ARBA" id="ARBA00022574"/>
    </source>
</evidence>
<evidence type="ECO:0000256" key="11">
    <source>
        <dbReference type="PROSITE-ProRule" id="PRU00221"/>
    </source>
</evidence>
<evidence type="ECO:0000256" key="6">
    <source>
        <dbReference type="ARBA" id="ARBA00022816"/>
    </source>
</evidence>
<dbReference type="PANTHER" id="PTHR11024">
    <property type="entry name" value="NUCLEAR PORE COMPLEX PROTEIN SEC13 / SEH1 FAMILY MEMBER"/>
    <property type="match status" value="1"/>
</dbReference>
<dbReference type="GO" id="GO:0051028">
    <property type="term" value="P:mRNA transport"/>
    <property type="evidence" value="ECO:0007669"/>
    <property type="project" value="UniProtKB-KW"/>
</dbReference>
<dbReference type="GO" id="GO:0005198">
    <property type="term" value="F:structural molecule activity"/>
    <property type="evidence" value="ECO:0007669"/>
    <property type="project" value="InterPro"/>
</dbReference>
<evidence type="ECO:0000256" key="7">
    <source>
        <dbReference type="ARBA" id="ARBA00022927"/>
    </source>
</evidence>
<evidence type="ECO:0000256" key="3">
    <source>
        <dbReference type="ARBA" id="ARBA00022448"/>
    </source>
</evidence>
<name>A0A1X2HH97_9FUNG</name>
<organism evidence="12 13">
    <name type="scientific">Absidia repens</name>
    <dbReference type="NCBI Taxonomy" id="90262"/>
    <lineage>
        <taxon>Eukaryota</taxon>
        <taxon>Fungi</taxon>
        <taxon>Fungi incertae sedis</taxon>
        <taxon>Mucoromycota</taxon>
        <taxon>Mucoromycotina</taxon>
        <taxon>Mucoromycetes</taxon>
        <taxon>Mucorales</taxon>
        <taxon>Cunninghamellaceae</taxon>
        <taxon>Absidia</taxon>
    </lineage>
</organism>
<dbReference type="Proteomes" id="UP000193560">
    <property type="component" value="Unassembled WGS sequence"/>
</dbReference>
<keyword evidence="4 11" id="KW-0853">WD repeat</keyword>
<keyword evidence="3" id="KW-0813">Transport</keyword>
<dbReference type="GO" id="GO:0032008">
    <property type="term" value="P:positive regulation of TOR signaling"/>
    <property type="evidence" value="ECO:0007669"/>
    <property type="project" value="TreeGrafter"/>
</dbReference>
<evidence type="ECO:0000256" key="2">
    <source>
        <dbReference type="ARBA" id="ARBA00010102"/>
    </source>
</evidence>
<reference evidence="12 13" key="1">
    <citation type="submission" date="2016-07" db="EMBL/GenBank/DDBJ databases">
        <title>Pervasive Adenine N6-methylation of Active Genes in Fungi.</title>
        <authorList>
            <consortium name="DOE Joint Genome Institute"/>
            <person name="Mondo S.J."/>
            <person name="Dannebaum R.O."/>
            <person name="Kuo R.C."/>
            <person name="Labutti K."/>
            <person name="Haridas S."/>
            <person name="Kuo A."/>
            <person name="Salamov A."/>
            <person name="Ahrendt S.R."/>
            <person name="Lipzen A."/>
            <person name="Sullivan W."/>
            <person name="Andreopoulos W.B."/>
            <person name="Clum A."/>
            <person name="Lindquist E."/>
            <person name="Daum C."/>
            <person name="Ramamoorthy G.K."/>
            <person name="Gryganskyi A."/>
            <person name="Culley D."/>
            <person name="Magnuson J.K."/>
            <person name="James T.Y."/>
            <person name="O'Malley M.A."/>
            <person name="Stajich J.E."/>
            <person name="Spatafora J.W."/>
            <person name="Visel A."/>
            <person name="Grigoriev I.V."/>
        </authorList>
    </citation>
    <scope>NUCLEOTIDE SEQUENCE [LARGE SCALE GENOMIC DNA]</scope>
    <source>
        <strain evidence="12 13">NRRL 1336</strain>
    </source>
</reference>
<evidence type="ECO:0000313" key="13">
    <source>
        <dbReference type="Proteomes" id="UP000193560"/>
    </source>
</evidence>
<dbReference type="InterPro" id="IPR015943">
    <property type="entry name" value="WD40/YVTN_repeat-like_dom_sf"/>
</dbReference>
<dbReference type="InterPro" id="IPR036322">
    <property type="entry name" value="WD40_repeat_dom_sf"/>
</dbReference>
<keyword evidence="10" id="KW-0539">Nucleus</keyword>
<dbReference type="OrthoDB" id="364224at2759"/>
<dbReference type="EMBL" id="MCGE01000064">
    <property type="protein sequence ID" value="ORY98340.1"/>
    <property type="molecule type" value="Genomic_DNA"/>
</dbReference>
<evidence type="ECO:0000313" key="12">
    <source>
        <dbReference type="EMBL" id="ORY98340.1"/>
    </source>
</evidence>
<dbReference type="InterPro" id="IPR037363">
    <property type="entry name" value="Sec13/Seh1_fam"/>
</dbReference>
<protein>
    <submittedName>
        <fullName evidence="12">WD40-repeat-containing domain protein</fullName>
    </submittedName>
</protein>
<dbReference type="Pfam" id="PF00400">
    <property type="entry name" value="WD40"/>
    <property type="match status" value="5"/>
</dbReference>
<dbReference type="SMART" id="SM00320">
    <property type="entry name" value="WD40"/>
    <property type="match status" value="6"/>
</dbReference>
<keyword evidence="9" id="KW-0906">Nuclear pore complex</keyword>
<dbReference type="PROSITE" id="PS50294">
    <property type="entry name" value="WD_REPEATS_REGION"/>
    <property type="match status" value="2"/>
</dbReference>
<evidence type="ECO:0000256" key="1">
    <source>
        <dbReference type="ARBA" id="ARBA00004567"/>
    </source>
</evidence>